<proteinExistence type="inferred from homology"/>
<evidence type="ECO:0000313" key="4">
    <source>
        <dbReference type="Proteomes" id="UP001595681"/>
    </source>
</evidence>
<feature type="chain" id="PRO_5047381200" evidence="2">
    <location>
        <begin position="21"/>
        <end position="420"/>
    </location>
</feature>
<dbReference type="Gene3D" id="1.20.1600.10">
    <property type="entry name" value="Outer membrane efflux proteins (OEP)"/>
    <property type="match status" value="1"/>
</dbReference>
<dbReference type="SUPFAM" id="SSF56954">
    <property type="entry name" value="Outer membrane efflux proteins (OEP)"/>
    <property type="match status" value="1"/>
</dbReference>
<dbReference type="InterPro" id="IPR010131">
    <property type="entry name" value="MdtP/NodT-like"/>
</dbReference>
<dbReference type="RefSeq" id="WP_380795408.1">
    <property type="nucleotide sequence ID" value="NZ_JBHRVU010000004.1"/>
</dbReference>
<comment type="similarity">
    <text evidence="1">Belongs to the outer membrane factor (OMF) (TC 1.B.17) family.</text>
</comment>
<dbReference type="Pfam" id="PF02321">
    <property type="entry name" value="OEP"/>
    <property type="match status" value="2"/>
</dbReference>
<gene>
    <name evidence="3" type="ORF">ACFOKF_09825</name>
</gene>
<evidence type="ECO:0000256" key="1">
    <source>
        <dbReference type="ARBA" id="ARBA00007613"/>
    </source>
</evidence>
<dbReference type="InterPro" id="IPR003423">
    <property type="entry name" value="OMP_efflux"/>
</dbReference>
<dbReference type="PANTHER" id="PTHR30203:SF24">
    <property type="entry name" value="BLR4935 PROTEIN"/>
    <property type="match status" value="1"/>
</dbReference>
<comment type="caution">
    <text evidence="3">The sequence shown here is derived from an EMBL/GenBank/DDBJ whole genome shotgun (WGS) entry which is preliminary data.</text>
</comment>
<reference evidence="4" key="1">
    <citation type="journal article" date="2019" name="Int. J. Syst. Evol. Microbiol.">
        <title>The Global Catalogue of Microorganisms (GCM) 10K type strain sequencing project: providing services to taxonomists for standard genome sequencing and annotation.</title>
        <authorList>
            <consortium name="The Broad Institute Genomics Platform"/>
            <consortium name="The Broad Institute Genome Sequencing Center for Infectious Disease"/>
            <person name="Wu L."/>
            <person name="Ma J."/>
        </authorList>
    </citation>
    <scope>NUCLEOTIDE SEQUENCE [LARGE SCALE GENOMIC DNA]</scope>
    <source>
        <strain evidence="4">CCM 7491</strain>
    </source>
</reference>
<keyword evidence="2" id="KW-0732">Signal</keyword>
<protein>
    <submittedName>
        <fullName evidence="3">TolC family protein</fullName>
    </submittedName>
</protein>
<accession>A0ABV7NGG0</accession>
<feature type="signal peptide" evidence="2">
    <location>
        <begin position="1"/>
        <end position="20"/>
    </location>
</feature>
<evidence type="ECO:0000313" key="3">
    <source>
        <dbReference type="EMBL" id="MFC3441485.1"/>
    </source>
</evidence>
<name>A0ABV7NGG0_9SPHN</name>
<evidence type="ECO:0000256" key="2">
    <source>
        <dbReference type="SAM" id="SignalP"/>
    </source>
</evidence>
<dbReference type="Proteomes" id="UP001595681">
    <property type="component" value="Unassembled WGS sequence"/>
</dbReference>
<organism evidence="3 4">
    <name type="scientific">Sphingobium rhizovicinum</name>
    <dbReference type="NCBI Taxonomy" id="432308"/>
    <lineage>
        <taxon>Bacteria</taxon>
        <taxon>Pseudomonadati</taxon>
        <taxon>Pseudomonadota</taxon>
        <taxon>Alphaproteobacteria</taxon>
        <taxon>Sphingomonadales</taxon>
        <taxon>Sphingomonadaceae</taxon>
        <taxon>Sphingobium</taxon>
    </lineage>
</organism>
<sequence length="420" mass="43540">MHRFHAALLAATACVLPAQAQQPPTAIVAGPLFTLDDAIGAAGGAAPSAEAAQAAVSAAQAARTVAGLRPNPTLQTQVENIAGSGQYRALDSAETTVGLNVPIELGGKRSARMAVADAQIVRSQLSAAMTQADIRLQVTILYIEAIAAERRLTTAQDQVRIAGEALSAAQLRVQAGRASPIEEQRAAVAHINAQAGATRMIRLAEATRANLARRIGRPLNGALDLGWLDRVPDSYGPALPPDVAGTLALAAAEADLASADANVRLAQSQRVPDLEVGPAVRRLSQTGDTAMVFSVSMPIPLFNAGKAAVAQASAQRNQAAAQRRMTALDIEQAMTDAMAQADNAAILARTANGPALAAAQESVRIARIGYREGKFGQLDLLDAERTLADTRLSAIDALAAYHLARAQLERLTAPAPTQGN</sequence>
<keyword evidence="4" id="KW-1185">Reference proteome</keyword>
<dbReference type="PANTHER" id="PTHR30203">
    <property type="entry name" value="OUTER MEMBRANE CATION EFFLUX PROTEIN"/>
    <property type="match status" value="1"/>
</dbReference>
<dbReference type="EMBL" id="JBHRVU010000004">
    <property type="protein sequence ID" value="MFC3441485.1"/>
    <property type="molecule type" value="Genomic_DNA"/>
</dbReference>